<gene>
    <name evidence="2" type="ORF">J4G78_07070</name>
</gene>
<feature type="domain" description="Helix-turn-helix" evidence="1">
    <location>
        <begin position="29"/>
        <end position="71"/>
    </location>
</feature>
<evidence type="ECO:0000313" key="3">
    <source>
        <dbReference type="Proteomes" id="UP000663923"/>
    </source>
</evidence>
<keyword evidence="3" id="KW-1185">Reference proteome</keyword>
<accession>A0ABX7T8Q1</accession>
<dbReference type="Pfam" id="PF12728">
    <property type="entry name" value="HTH_17"/>
    <property type="match status" value="1"/>
</dbReference>
<dbReference type="EMBL" id="CP071794">
    <property type="protein sequence ID" value="QTD57288.1"/>
    <property type="molecule type" value="Genomic_DNA"/>
</dbReference>
<name>A0ABX7T8Q1_9SPHN</name>
<protein>
    <submittedName>
        <fullName evidence="2">Helix-turn-helix domain-containing protein</fullName>
    </submittedName>
</protein>
<sequence length="75" mass="8156">MSRRSPQTISSIESLKLPLEPISVRIPVAVQLTGIGRSKLYELIAGGQLETVKIGASRLILVSSLKKLIRRSTEA</sequence>
<dbReference type="InterPro" id="IPR041657">
    <property type="entry name" value="HTH_17"/>
</dbReference>
<proteinExistence type="predicted"/>
<organism evidence="2 3">
    <name type="scientific">Parasphingorhabdus cellanae</name>
    <dbReference type="NCBI Taxonomy" id="2806553"/>
    <lineage>
        <taxon>Bacteria</taxon>
        <taxon>Pseudomonadati</taxon>
        <taxon>Pseudomonadota</taxon>
        <taxon>Alphaproteobacteria</taxon>
        <taxon>Sphingomonadales</taxon>
        <taxon>Sphingomonadaceae</taxon>
        <taxon>Parasphingorhabdus</taxon>
    </lineage>
</organism>
<dbReference type="Proteomes" id="UP000663923">
    <property type="component" value="Chromosome"/>
</dbReference>
<reference evidence="2 3" key="1">
    <citation type="submission" date="2021-03" db="EMBL/GenBank/DDBJ databases">
        <title>Complete genome of Parasphingorhabdus_sp.JHSY0214.</title>
        <authorList>
            <person name="Yoo J.H."/>
            <person name="Bae J.W."/>
        </authorList>
    </citation>
    <scope>NUCLEOTIDE SEQUENCE [LARGE SCALE GENOMIC DNA]</scope>
    <source>
        <strain evidence="2 3">JHSY0214</strain>
    </source>
</reference>
<evidence type="ECO:0000259" key="1">
    <source>
        <dbReference type="Pfam" id="PF12728"/>
    </source>
</evidence>
<evidence type="ECO:0000313" key="2">
    <source>
        <dbReference type="EMBL" id="QTD57288.1"/>
    </source>
</evidence>